<evidence type="ECO:0000256" key="5">
    <source>
        <dbReference type="ARBA" id="ARBA00019685"/>
    </source>
</evidence>
<dbReference type="EC" id="3.4.21.89" evidence="4"/>
<evidence type="ECO:0000313" key="12">
    <source>
        <dbReference type="EMBL" id="CAE2341008.1"/>
    </source>
</evidence>
<dbReference type="PANTHER" id="PTHR10806:SF6">
    <property type="entry name" value="SIGNAL PEPTIDASE COMPLEX CATALYTIC SUBUNIT SEC11"/>
    <property type="match status" value="1"/>
</dbReference>
<evidence type="ECO:0000256" key="8">
    <source>
        <dbReference type="ARBA" id="ARBA00022989"/>
    </source>
</evidence>
<keyword evidence="7" id="KW-0812">Transmembrane</keyword>
<feature type="chain" id="PRO_5031043349" description="Signal peptidase complex catalytic subunit SEC11" evidence="11">
    <location>
        <begin position="30"/>
        <end position="180"/>
    </location>
</feature>
<evidence type="ECO:0000256" key="3">
    <source>
        <dbReference type="ARBA" id="ARBA00011035"/>
    </source>
</evidence>
<reference evidence="12" key="1">
    <citation type="submission" date="2021-01" db="EMBL/GenBank/DDBJ databases">
        <authorList>
            <person name="Corre E."/>
            <person name="Pelletier E."/>
            <person name="Niang G."/>
            <person name="Scheremetjew M."/>
            <person name="Finn R."/>
            <person name="Kale V."/>
            <person name="Holt S."/>
            <person name="Cochrane G."/>
            <person name="Meng A."/>
            <person name="Brown T."/>
            <person name="Cohen L."/>
        </authorList>
    </citation>
    <scope>NUCLEOTIDE SEQUENCE</scope>
    <source>
        <strain evidence="12">SoJaBio B1-5/56/2</strain>
    </source>
</reference>
<dbReference type="GO" id="GO:0005787">
    <property type="term" value="C:signal peptidase complex"/>
    <property type="evidence" value="ECO:0007669"/>
    <property type="project" value="TreeGrafter"/>
</dbReference>
<dbReference type="InterPro" id="IPR001733">
    <property type="entry name" value="Peptidase_S26B"/>
</dbReference>
<evidence type="ECO:0000256" key="4">
    <source>
        <dbReference type="ARBA" id="ARBA00013208"/>
    </source>
</evidence>
<evidence type="ECO:0000256" key="10">
    <source>
        <dbReference type="ARBA" id="ARBA00045533"/>
    </source>
</evidence>
<dbReference type="NCBIfam" id="TIGR02228">
    <property type="entry name" value="sigpep_I_arch"/>
    <property type="match status" value="1"/>
</dbReference>
<evidence type="ECO:0000256" key="11">
    <source>
        <dbReference type="SAM" id="SignalP"/>
    </source>
</evidence>
<evidence type="ECO:0000256" key="6">
    <source>
        <dbReference type="ARBA" id="ARBA00021755"/>
    </source>
</evidence>
<proteinExistence type="inferred from homology"/>
<comment type="subcellular location">
    <subcellularLocation>
        <location evidence="2">Endoplasmic reticulum membrane</location>
        <topology evidence="2">Single-pass type II membrane protein</topology>
    </subcellularLocation>
</comment>
<sequence length="180" mass="20618">MLTRGVVKRFNHIALIICSALMFWKGVTALQNAESPIAVVMSGSMDPGYSRGDLIFLSTHLEKTMNLGDVLVFRIENMDMPVVHRVHRIYDNDHPDVAKYLNFQDQSVPYVLTKGDHNFVDDRLLYPEGQVFLCPKHFLGKIDGYCPYLGWITLVLHDYAIARYAFLLGLSVFYLKEFVN</sequence>
<comment type="catalytic activity">
    <reaction evidence="1">
        <text>Cleavage of hydrophobic, N-terminal signal or leader sequences from secreted and periplasmic proteins.</text>
        <dbReference type="EC" id="3.4.21.89"/>
    </reaction>
</comment>
<name>A0A7S4UDZ9_9EUKA</name>
<evidence type="ECO:0000256" key="2">
    <source>
        <dbReference type="ARBA" id="ARBA00004648"/>
    </source>
</evidence>
<organism evidence="12">
    <name type="scientific">Paramoeba aestuarina</name>
    <dbReference type="NCBI Taxonomy" id="180227"/>
    <lineage>
        <taxon>Eukaryota</taxon>
        <taxon>Amoebozoa</taxon>
        <taxon>Discosea</taxon>
        <taxon>Flabellinia</taxon>
        <taxon>Dactylopodida</taxon>
        <taxon>Paramoebidae</taxon>
        <taxon>Paramoeba</taxon>
    </lineage>
</organism>
<dbReference type="InterPro" id="IPR036286">
    <property type="entry name" value="LexA/Signal_pep-like_sf"/>
</dbReference>
<protein>
    <recommendedName>
        <fullName evidence="5">Signal peptidase complex catalytic subunit SEC11</fullName>
        <ecNumber evidence="4">3.4.21.89</ecNumber>
    </recommendedName>
    <alternativeName>
        <fullName evidence="6">Signal peptidase complex catalytic subunit sec11</fullName>
    </alternativeName>
</protein>
<dbReference type="GO" id="GO:0009003">
    <property type="term" value="F:signal peptidase activity"/>
    <property type="evidence" value="ECO:0007669"/>
    <property type="project" value="UniProtKB-EC"/>
</dbReference>
<dbReference type="GO" id="GO:0006465">
    <property type="term" value="P:signal peptide processing"/>
    <property type="evidence" value="ECO:0007669"/>
    <property type="project" value="InterPro"/>
</dbReference>
<dbReference type="SUPFAM" id="SSF51306">
    <property type="entry name" value="LexA/Signal peptidase"/>
    <property type="match status" value="1"/>
</dbReference>
<evidence type="ECO:0000256" key="7">
    <source>
        <dbReference type="ARBA" id="ARBA00022692"/>
    </source>
</evidence>
<evidence type="ECO:0000256" key="1">
    <source>
        <dbReference type="ARBA" id="ARBA00000677"/>
    </source>
</evidence>
<keyword evidence="11" id="KW-0732">Signal</keyword>
<keyword evidence="9" id="KW-0472">Membrane</keyword>
<keyword evidence="8" id="KW-1133">Transmembrane helix</keyword>
<dbReference type="EMBL" id="HBKR01040181">
    <property type="protein sequence ID" value="CAE2341008.1"/>
    <property type="molecule type" value="Transcribed_RNA"/>
</dbReference>
<dbReference type="InterPro" id="IPR019533">
    <property type="entry name" value="Peptidase_S26"/>
</dbReference>
<feature type="signal peptide" evidence="11">
    <location>
        <begin position="1"/>
        <end position="29"/>
    </location>
</feature>
<evidence type="ECO:0000256" key="9">
    <source>
        <dbReference type="ARBA" id="ARBA00023136"/>
    </source>
</evidence>
<dbReference type="CDD" id="cd06530">
    <property type="entry name" value="S26_SPase_I"/>
    <property type="match status" value="1"/>
</dbReference>
<gene>
    <name evidence="12" type="ORF">NAES01612_LOCUS26202</name>
</gene>
<dbReference type="AlphaFoldDB" id="A0A7S4UDZ9"/>
<accession>A0A7S4UDZ9</accession>
<dbReference type="PRINTS" id="PR00728">
    <property type="entry name" value="SIGNALPTASE"/>
</dbReference>
<comment type="similarity">
    <text evidence="3">Belongs to the peptidase S26B family.</text>
</comment>
<dbReference type="GO" id="GO:0004252">
    <property type="term" value="F:serine-type endopeptidase activity"/>
    <property type="evidence" value="ECO:0007669"/>
    <property type="project" value="InterPro"/>
</dbReference>
<dbReference type="PANTHER" id="PTHR10806">
    <property type="entry name" value="SIGNAL PEPTIDASE COMPLEX CATALYTIC SUBUNIT SEC11"/>
    <property type="match status" value="1"/>
</dbReference>
<comment type="function">
    <text evidence="10">Catalytic component of the signal peptidase complex (SPC) which catalyzes the cleavage of N-terminal signal sequences from nascent proteins as they are translocated into the lumen of the endoplasmic reticulum. Specifically cleaves N-terminal signal peptides that contain a hydrophobic alpha-helix (h-region) shorter than 18-20 amino acids.</text>
</comment>